<organism evidence="7 8">
    <name type="scientific">Bimuria novae-zelandiae CBS 107.79</name>
    <dbReference type="NCBI Taxonomy" id="1447943"/>
    <lineage>
        <taxon>Eukaryota</taxon>
        <taxon>Fungi</taxon>
        <taxon>Dikarya</taxon>
        <taxon>Ascomycota</taxon>
        <taxon>Pezizomycotina</taxon>
        <taxon>Dothideomycetes</taxon>
        <taxon>Pleosporomycetidae</taxon>
        <taxon>Pleosporales</taxon>
        <taxon>Massarineae</taxon>
        <taxon>Didymosphaeriaceae</taxon>
        <taxon>Bimuria</taxon>
    </lineage>
</organism>
<reference evidence="7" key="1">
    <citation type="journal article" date="2020" name="Stud. Mycol.">
        <title>101 Dothideomycetes genomes: a test case for predicting lifestyles and emergence of pathogens.</title>
        <authorList>
            <person name="Haridas S."/>
            <person name="Albert R."/>
            <person name="Binder M."/>
            <person name="Bloem J."/>
            <person name="Labutti K."/>
            <person name="Salamov A."/>
            <person name="Andreopoulos B."/>
            <person name="Baker S."/>
            <person name="Barry K."/>
            <person name="Bills G."/>
            <person name="Bluhm B."/>
            <person name="Cannon C."/>
            <person name="Castanera R."/>
            <person name="Culley D."/>
            <person name="Daum C."/>
            <person name="Ezra D."/>
            <person name="Gonzalez J."/>
            <person name="Henrissat B."/>
            <person name="Kuo A."/>
            <person name="Liang C."/>
            <person name="Lipzen A."/>
            <person name="Lutzoni F."/>
            <person name="Magnuson J."/>
            <person name="Mondo S."/>
            <person name="Nolan M."/>
            <person name="Ohm R."/>
            <person name="Pangilinan J."/>
            <person name="Park H.-J."/>
            <person name="Ramirez L."/>
            <person name="Alfaro M."/>
            <person name="Sun H."/>
            <person name="Tritt A."/>
            <person name="Yoshinaga Y."/>
            <person name="Zwiers L.-H."/>
            <person name="Turgeon B."/>
            <person name="Goodwin S."/>
            <person name="Spatafora J."/>
            <person name="Crous P."/>
            <person name="Grigoriev I."/>
        </authorList>
    </citation>
    <scope>NUCLEOTIDE SEQUENCE</scope>
    <source>
        <strain evidence="7">CBS 107.79</strain>
    </source>
</reference>
<dbReference type="EMBL" id="ML976773">
    <property type="protein sequence ID" value="KAF1964962.1"/>
    <property type="molecule type" value="Genomic_DNA"/>
</dbReference>
<dbReference type="OrthoDB" id="10016252at2759"/>
<evidence type="ECO:0000256" key="2">
    <source>
        <dbReference type="ARBA" id="ARBA00022630"/>
    </source>
</evidence>
<accession>A0A6A5UMD1</accession>
<keyword evidence="2" id="KW-0285">Flavoprotein</keyword>
<evidence type="ECO:0000256" key="3">
    <source>
        <dbReference type="ARBA" id="ARBA00022827"/>
    </source>
</evidence>
<sequence>MTAPNGHTCHNGNTPPPLPIVLAGGGCVGLFLALLLAQSPIPNRIIVLEPSPPDPTSTRAMAHQPLIFPLFERSGLMRELSAAGTFSNGLCFRTGVKNGSALIAGKRFAKGERAQLLLPQGKFQSILMGKIRESGKAEVKLGARVVGFAQKDKGGVSVEVRICKGVDGEEEVVEAEYLVGADGAHSTVRKAMGLPFTGETLPNQLVATDIVYDFHLHGFYDANFIIDEEDYGLIGRITEDGLWRVSYGVPNAVSEEEVRRTAESKIRRMLPDGGRGGLEVRRVAPYKAQQLCVEGLWRGRVGIVGDAAHLTNPYAGLGLASGIADAASLASVLIRILTHQATDPEKLLESWSDSRKQKFWGVIDKPSRVAYARVKTKVDTEEEVEALVARDPVIGAMRKGVKPVGPGIETCVEELVGW</sequence>
<protein>
    <submittedName>
        <fullName evidence="7">FAD/NAD(P)-binding domain-containing protein</fullName>
    </submittedName>
</protein>
<dbReference type="SUPFAM" id="SSF51905">
    <property type="entry name" value="FAD/NAD(P)-binding domain"/>
    <property type="match status" value="1"/>
</dbReference>
<dbReference type="PANTHER" id="PTHR43004">
    <property type="entry name" value="TRK SYSTEM POTASSIUM UPTAKE PROTEIN"/>
    <property type="match status" value="1"/>
</dbReference>
<evidence type="ECO:0000313" key="8">
    <source>
        <dbReference type="Proteomes" id="UP000800036"/>
    </source>
</evidence>
<keyword evidence="3" id="KW-0274">FAD</keyword>
<evidence type="ECO:0000313" key="7">
    <source>
        <dbReference type="EMBL" id="KAF1964962.1"/>
    </source>
</evidence>
<dbReference type="Proteomes" id="UP000800036">
    <property type="component" value="Unassembled WGS sequence"/>
</dbReference>
<evidence type="ECO:0000259" key="6">
    <source>
        <dbReference type="Pfam" id="PF01494"/>
    </source>
</evidence>
<dbReference type="GO" id="GO:0071949">
    <property type="term" value="F:FAD binding"/>
    <property type="evidence" value="ECO:0007669"/>
    <property type="project" value="InterPro"/>
</dbReference>
<dbReference type="PANTHER" id="PTHR43004:SF19">
    <property type="entry name" value="BINDING MONOOXYGENASE, PUTATIVE (JCVI)-RELATED"/>
    <property type="match status" value="1"/>
</dbReference>
<evidence type="ECO:0000256" key="4">
    <source>
        <dbReference type="ARBA" id="ARBA00023002"/>
    </source>
</evidence>
<comment type="cofactor">
    <cofactor evidence="1">
        <name>FAD</name>
        <dbReference type="ChEBI" id="CHEBI:57692"/>
    </cofactor>
</comment>
<keyword evidence="8" id="KW-1185">Reference proteome</keyword>
<keyword evidence="5" id="KW-0472">Membrane</keyword>
<feature type="domain" description="FAD-binding" evidence="6">
    <location>
        <begin position="20"/>
        <end position="364"/>
    </location>
</feature>
<keyword evidence="5" id="KW-0812">Transmembrane</keyword>
<dbReference type="InterPro" id="IPR036188">
    <property type="entry name" value="FAD/NAD-bd_sf"/>
</dbReference>
<dbReference type="Pfam" id="PF01494">
    <property type="entry name" value="FAD_binding_3"/>
    <property type="match status" value="1"/>
</dbReference>
<proteinExistence type="predicted"/>
<keyword evidence="4" id="KW-0560">Oxidoreductase</keyword>
<dbReference type="InterPro" id="IPR050641">
    <property type="entry name" value="RIFMO-like"/>
</dbReference>
<feature type="transmembrane region" description="Helical" evidence="5">
    <location>
        <begin position="20"/>
        <end position="37"/>
    </location>
</feature>
<dbReference type="InterPro" id="IPR002938">
    <property type="entry name" value="FAD-bd"/>
</dbReference>
<dbReference type="Gene3D" id="3.30.70.2450">
    <property type="match status" value="1"/>
</dbReference>
<dbReference type="PRINTS" id="PR00420">
    <property type="entry name" value="RNGMNOXGNASE"/>
</dbReference>
<keyword evidence="5" id="KW-1133">Transmembrane helix</keyword>
<evidence type="ECO:0000256" key="1">
    <source>
        <dbReference type="ARBA" id="ARBA00001974"/>
    </source>
</evidence>
<dbReference type="AlphaFoldDB" id="A0A6A5UMD1"/>
<dbReference type="GO" id="GO:0016709">
    <property type="term" value="F:oxidoreductase activity, acting on paired donors, with incorporation or reduction of molecular oxygen, NAD(P)H as one donor, and incorporation of one atom of oxygen"/>
    <property type="evidence" value="ECO:0007669"/>
    <property type="project" value="UniProtKB-ARBA"/>
</dbReference>
<dbReference type="Gene3D" id="3.50.50.60">
    <property type="entry name" value="FAD/NAD(P)-binding domain"/>
    <property type="match status" value="1"/>
</dbReference>
<name>A0A6A5UMD1_9PLEO</name>
<gene>
    <name evidence="7" type="ORF">BU23DRAFT_629473</name>
</gene>
<evidence type="ECO:0000256" key="5">
    <source>
        <dbReference type="SAM" id="Phobius"/>
    </source>
</evidence>